<keyword evidence="4" id="KW-0238">DNA-binding</keyword>
<keyword evidence="5" id="KW-0804">Transcription</keyword>
<evidence type="ECO:0000256" key="5">
    <source>
        <dbReference type="ARBA" id="ARBA00023163"/>
    </source>
</evidence>
<dbReference type="PROSITE" id="PS50995">
    <property type="entry name" value="HTH_MARR_2"/>
    <property type="match status" value="1"/>
</dbReference>
<dbReference type="EMBL" id="JMIH01000016">
    <property type="protein sequence ID" value="KEO74070.1"/>
    <property type="molecule type" value="Genomic_DNA"/>
</dbReference>
<keyword evidence="3" id="KW-0805">Transcription regulation</keyword>
<dbReference type="RefSeq" id="WP_035072844.1">
    <property type="nucleotide sequence ID" value="NZ_JMIH01000016.1"/>
</dbReference>
<dbReference type="InterPro" id="IPR036388">
    <property type="entry name" value="WH-like_DNA-bd_sf"/>
</dbReference>
<comment type="subcellular location">
    <subcellularLocation>
        <location evidence="1">Cytoplasm</location>
    </subcellularLocation>
</comment>
<evidence type="ECO:0000256" key="1">
    <source>
        <dbReference type="ARBA" id="ARBA00004496"/>
    </source>
</evidence>
<sequence length="141" mass="16346">MDKLSLKNQLCFKLYALSRHITSLYRPILEELDLTYPQYLVLLVLWEKNRISVKELGHHLMLDSGTLTPLLKRMESKDLIHRQRSMLDERVVEVSLKEGGTALKQKALCIPEHFTQSVTIDAQELKQFAATLSRLMDQIPE</sequence>
<dbReference type="STRING" id="1048983.EL17_07955"/>
<evidence type="ECO:0000256" key="8">
    <source>
        <dbReference type="ARBA" id="ARBA00047207"/>
    </source>
</evidence>
<dbReference type="OrthoDB" id="9806864at2"/>
<keyword evidence="2" id="KW-0963">Cytoplasm</keyword>
<evidence type="ECO:0000256" key="7">
    <source>
        <dbReference type="ARBA" id="ARBA00047188"/>
    </source>
</evidence>
<dbReference type="SMART" id="SM00347">
    <property type="entry name" value="HTH_MARR"/>
    <property type="match status" value="1"/>
</dbReference>
<dbReference type="Proteomes" id="UP000027821">
    <property type="component" value="Unassembled WGS sequence"/>
</dbReference>
<evidence type="ECO:0000256" key="4">
    <source>
        <dbReference type="ARBA" id="ARBA00023125"/>
    </source>
</evidence>
<evidence type="ECO:0000259" key="9">
    <source>
        <dbReference type="PROSITE" id="PS50995"/>
    </source>
</evidence>
<dbReference type="GO" id="GO:0003677">
    <property type="term" value="F:DNA binding"/>
    <property type="evidence" value="ECO:0007669"/>
    <property type="project" value="UniProtKB-KW"/>
</dbReference>
<dbReference type="GO" id="GO:0003700">
    <property type="term" value="F:DNA-binding transcription factor activity"/>
    <property type="evidence" value="ECO:0007669"/>
    <property type="project" value="InterPro"/>
</dbReference>
<dbReference type="GO" id="GO:0005737">
    <property type="term" value="C:cytoplasm"/>
    <property type="evidence" value="ECO:0007669"/>
    <property type="project" value="UniProtKB-SubCell"/>
</dbReference>
<evidence type="ECO:0000256" key="2">
    <source>
        <dbReference type="ARBA" id="ARBA00022490"/>
    </source>
</evidence>
<organism evidence="10 11">
    <name type="scientific">Anditalea andensis</name>
    <dbReference type="NCBI Taxonomy" id="1048983"/>
    <lineage>
        <taxon>Bacteria</taxon>
        <taxon>Pseudomonadati</taxon>
        <taxon>Bacteroidota</taxon>
        <taxon>Cytophagia</taxon>
        <taxon>Cytophagales</taxon>
        <taxon>Cytophagaceae</taxon>
        <taxon>Anditalea</taxon>
    </lineage>
</organism>
<dbReference type="AlphaFoldDB" id="A0A074L0T4"/>
<dbReference type="PANTHER" id="PTHR42756:SF1">
    <property type="entry name" value="TRANSCRIPTIONAL REPRESSOR OF EMRAB OPERON"/>
    <property type="match status" value="1"/>
</dbReference>
<dbReference type="InterPro" id="IPR036390">
    <property type="entry name" value="WH_DNA-bd_sf"/>
</dbReference>
<gene>
    <name evidence="10" type="ORF">EL17_07955</name>
</gene>
<comment type="similarity">
    <text evidence="6">Belongs to the SarZ family.</text>
</comment>
<dbReference type="eggNOG" id="COG1846">
    <property type="taxonomic scope" value="Bacteria"/>
</dbReference>
<dbReference type="FunFam" id="1.10.10.10:FF:000163">
    <property type="entry name" value="MarR family transcriptional regulator"/>
    <property type="match status" value="1"/>
</dbReference>
<dbReference type="Gene3D" id="1.10.10.10">
    <property type="entry name" value="Winged helix-like DNA-binding domain superfamily/Winged helix DNA-binding domain"/>
    <property type="match status" value="1"/>
</dbReference>
<dbReference type="InterPro" id="IPR055166">
    <property type="entry name" value="Transc_reg_Sar_Rot_HTH"/>
</dbReference>
<dbReference type="InterPro" id="IPR000835">
    <property type="entry name" value="HTH_MarR-typ"/>
</dbReference>
<name>A0A074L0T4_9BACT</name>
<dbReference type="Pfam" id="PF22381">
    <property type="entry name" value="Staph_reg_Sar_Rot"/>
    <property type="match status" value="1"/>
</dbReference>
<evidence type="ECO:0000313" key="11">
    <source>
        <dbReference type="Proteomes" id="UP000027821"/>
    </source>
</evidence>
<evidence type="ECO:0000313" key="10">
    <source>
        <dbReference type="EMBL" id="KEO74070.1"/>
    </source>
</evidence>
<comment type="caution">
    <text evidence="10">The sequence shown here is derived from an EMBL/GenBank/DDBJ whole genome shotgun (WGS) entry which is preliminary data.</text>
</comment>
<protein>
    <recommendedName>
        <fullName evidence="7">HTH-type transcriptional regulator SarZ</fullName>
    </recommendedName>
    <alternativeName>
        <fullName evidence="8">Staphylococcal accessory regulator Z</fullName>
    </alternativeName>
</protein>
<dbReference type="SUPFAM" id="SSF46785">
    <property type="entry name" value="Winged helix' DNA-binding domain"/>
    <property type="match status" value="1"/>
</dbReference>
<feature type="domain" description="HTH marR-type" evidence="9">
    <location>
        <begin position="7"/>
        <end position="137"/>
    </location>
</feature>
<dbReference type="PANTHER" id="PTHR42756">
    <property type="entry name" value="TRANSCRIPTIONAL REGULATOR, MARR"/>
    <property type="match status" value="1"/>
</dbReference>
<proteinExistence type="inferred from homology"/>
<evidence type="ECO:0000256" key="6">
    <source>
        <dbReference type="ARBA" id="ARBA00046337"/>
    </source>
</evidence>
<evidence type="ECO:0000256" key="3">
    <source>
        <dbReference type="ARBA" id="ARBA00023015"/>
    </source>
</evidence>
<reference evidence="10 11" key="1">
    <citation type="submission" date="2014-04" db="EMBL/GenBank/DDBJ databases">
        <title>Characterization and application of a salt tolerant electro-active bacterium.</title>
        <authorList>
            <person name="Yang L."/>
            <person name="Wei S."/>
            <person name="Tay Q.X.M."/>
        </authorList>
    </citation>
    <scope>NUCLEOTIDE SEQUENCE [LARGE SCALE GENOMIC DNA]</scope>
    <source>
        <strain evidence="10 11">LY1</strain>
    </source>
</reference>
<accession>A0A074L0T4</accession>
<keyword evidence="11" id="KW-1185">Reference proteome</keyword>